<evidence type="ECO:0000256" key="5">
    <source>
        <dbReference type="SAM" id="Phobius"/>
    </source>
</evidence>
<evidence type="ECO:0008006" key="8">
    <source>
        <dbReference type="Google" id="ProtNLM"/>
    </source>
</evidence>
<evidence type="ECO:0000313" key="6">
    <source>
        <dbReference type="EMBL" id="MDR7135885.1"/>
    </source>
</evidence>
<keyword evidence="2 5" id="KW-0812">Transmembrane</keyword>
<evidence type="ECO:0000256" key="1">
    <source>
        <dbReference type="ARBA" id="ARBA00004370"/>
    </source>
</evidence>
<accession>A0ABU1WEQ2</accession>
<evidence type="ECO:0000313" key="7">
    <source>
        <dbReference type="Proteomes" id="UP001251524"/>
    </source>
</evidence>
<protein>
    <recommendedName>
        <fullName evidence="8">MAPEG family protein</fullName>
    </recommendedName>
</protein>
<feature type="transmembrane region" description="Helical" evidence="5">
    <location>
        <begin position="6"/>
        <end position="26"/>
    </location>
</feature>
<gene>
    <name evidence="6" type="ORF">J2X06_003103</name>
</gene>
<comment type="caution">
    <text evidence="6">The sequence shown here is derived from an EMBL/GenBank/DDBJ whole genome shotgun (WGS) entry which is preliminary data.</text>
</comment>
<evidence type="ECO:0000256" key="4">
    <source>
        <dbReference type="ARBA" id="ARBA00023136"/>
    </source>
</evidence>
<feature type="transmembrane region" description="Helical" evidence="5">
    <location>
        <begin position="116"/>
        <end position="138"/>
    </location>
</feature>
<dbReference type="Gene3D" id="1.20.120.550">
    <property type="entry name" value="Membrane associated eicosanoid/glutathione metabolism-like domain"/>
    <property type="match status" value="1"/>
</dbReference>
<keyword evidence="3 5" id="KW-1133">Transmembrane helix</keyword>
<feature type="transmembrane region" description="Helical" evidence="5">
    <location>
        <begin position="69"/>
        <end position="96"/>
    </location>
</feature>
<evidence type="ECO:0000256" key="2">
    <source>
        <dbReference type="ARBA" id="ARBA00022692"/>
    </source>
</evidence>
<keyword evidence="7" id="KW-1185">Reference proteome</keyword>
<evidence type="ECO:0000256" key="3">
    <source>
        <dbReference type="ARBA" id="ARBA00022989"/>
    </source>
</evidence>
<name>A0ABU1WEQ2_9GAMM</name>
<dbReference type="Proteomes" id="UP001251524">
    <property type="component" value="Unassembled WGS sequence"/>
</dbReference>
<dbReference type="EMBL" id="JAVDVY010000003">
    <property type="protein sequence ID" value="MDR7135885.1"/>
    <property type="molecule type" value="Genomic_DNA"/>
</dbReference>
<sequence>MDTRAIFLPALAMVALTFLVWCRLYVVRIAQIHRGRIDPQAVATSAQAAARLTDTRASDNFRNLFELPVLFYVAVGVIAISGMGGAAALALAWLFVVLRVVHSVIHCSYNRVMHRLFVHASSTLVLWALWAVIGMELIRA</sequence>
<reference evidence="6 7" key="1">
    <citation type="submission" date="2023-07" db="EMBL/GenBank/DDBJ databases">
        <title>Sorghum-associated microbial communities from plants grown in Nebraska, USA.</title>
        <authorList>
            <person name="Schachtman D."/>
        </authorList>
    </citation>
    <scope>NUCLEOTIDE SEQUENCE [LARGE SCALE GENOMIC DNA]</scope>
    <source>
        <strain evidence="6 7">BE198</strain>
    </source>
</reference>
<dbReference type="SUPFAM" id="SSF161084">
    <property type="entry name" value="MAPEG domain-like"/>
    <property type="match status" value="1"/>
</dbReference>
<dbReference type="Pfam" id="PF01124">
    <property type="entry name" value="MAPEG"/>
    <property type="match status" value="1"/>
</dbReference>
<proteinExistence type="predicted"/>
<dbReference type="InterPro" id="IPR023352">
    <property type="entry name" value="MAPEG-like_dom_sf"/>
</dbReference>
<dbReference type="InterPro" id="IPR001129">
    <property type="entry name" value="Membr-assoc_MAPEG"/>
</dbReference>
<keyword evidence="4 5" id="KW-0472">Membrane</keyword>
<comment type="subcellular location">
    <subcellularLocation>
        <location evidence="1">Membrane</location>
    </subcellularLocation>
</comment>
<dbReference type="RefSeq" id="WP_310063922.1">
    <property type="nucleotide sequence ID" value="NZ_JAVDVY010000003.1"/>
</dbReference>
<organism evidence="6 7">
    <name type="scientific">Lysobacter niastensis</name>
    <dbReference type="NCBI Taxonomy" id="380629"/>
    <lineage>
        <taxon>Bacteria</taxon>
        <taxon>Pseudomonadati</taxon>
        <taxon>Pseudomonadota</taxon>
        <taxon>Gammaproteobacteria</taxon>
        <taxon>Lysobacterales</taxon>
        <taxon>Lysobacteraceae</taxon>
        <taxon>Lysobacter</taxon>
    </lineage>
</organism>